<dbReference type="AlphaFoldDB" id="A0A6S6UBB7"/>
<evidence type="ECO:0000313" key="1">
    <source>
        <dbReference type="EMBL" id="CAA6830556.1"/>
    </source>
</evidence>
<reference evidence="1" key="1">
    <citation type="submission" date="2020-01" db="EMBL/GenBank/DDBJ databases">
        <authorList>
            <person name="Meier V. D."/>
            <person name="Meier V D."/>
        </authorList>
    </citation>
    <scope>NUCLEOTIDE SEQUENCE</scope>
    <source>
        <strain evidence="1">HLG_WM_MAG_09</strain>
    </source>
</reference>
<proteinExistence type="predicted"/>
<sequence>MKSDVEKTQHTRRNVVKQLRSNSRWGRKIFPFLCSKGYVTEQNEREEKKSLRALNGQDFATISLLLYHRHATYNEPFTVRALSKAMDGNDENAQRAQERQIMRLLKATAGYRLVNFERGIHQGQRECIHITPDDWLIEFLENHFFDE</sequence>
<dbReference type="EMBL" id="CACVAT010000601">
    <property type="protein sequence ID" value="CAA6830556.1"/>
    <property type="molecule type" value="Genomic_DNA"/>
</dbReference>
<accession>A0A6S6UBB7</accession>
<organism evidence="1">
    <name type="scientific">uncultured Thiotrichaceae bacterium</name>
    <dbReference type="NCBI Taxonomy" id="298394"/>
    <lineage>
        <taxon>Bacteria</taxon>
        <taxon>Pseudomonadati</taxon>
        <taxon>Pseudomonadota</taxon>
        <taxon>Gammaproteobacteria</taxon>
        <taxon>Thiotrichales</taxon>
        <taxon>Thiotrichaceae</taxon>
        <taxon>environmental samples</taxon>
    </lineage>
</organism>
<name>A0A6S6UBB7_9GAMM</name>
<protein>
    <submittedName>
        <fullName evidence="1">Uncharacterized protein</fullName>
    </submittedName>
</protein>
<gene>
    <name evidence="1" type="ORF">HELGO_WM25849</name>
</gene>